<dbReference type="FunFam" id="1.20.920.20:FF:000034">
    <property type="entry name" value="Predicted protein"/>
    <property type="match status" value="1"/>
</dbReference>
<feature type="domain" description="Dynein heavy chain tail" evidence="4">
    <location>
        <begin position="206"/>
        <end position="409"/>
    </location>
</feature>
<dbReference type="PANTHER" id="PTHR10676">
    <property type="entry name" value="DYNEIN HEAVY CHAIN FAMILY PROTEIN"/>
    <property type="match status" value="1"/>
</dbReference>
<evidence type="ECO:0000256" key="3">
    <source>
        <dbReference type="SAM" id="Phobius"/>
    </source>
</evidence>
<dbReference type="Gene3D" id="3.40.50.300">
    <property type="entry name" value="P-loop containing nucleotide triphosphate hydrolases"/>
    <property type="match status" value="2"/>
</dbReference>
<dbReference type="Pfam" id="PF08393">
    <property type="entry name" value="DHC_N2"/>
    <property type="match status" value="2"/>
</dbReference>
<feature type="compositionally biased region" description="Polar residues" evidence="2">
    <location>
        <begin position="4159"/>
        <end position="4176"/>
    </location>
</feature>
<dbReference type="Proteomes" id="UP000001357">
    <property type="component" value="Unassembled WGS sequence"/>
</dbReference>
<keyword evidence="3" id="KW-0812">Transmembrane</keyword>
<dbReference type="InParanoid" id="A9UP14"/>
<dbReference type="InterPro" id="IPR042222">
    <property type="entry name" value="Dynein_2_N"/>
</dbReference>
<dbReference type="OMA" id="HENARRN"/>
<feature type="region of interest" description="Disordered" evidence="2">
    <location>
        <begin position="4497"/>
        <end position="4531"/>
    </location>
</feature>
<dbReference type="GO" id="GO:0008569">
    <property type="term" value="F:minus-end-directed microtubule motor activity"/>
    <property type="evidence" value="ECO:0000318"/>
    <property type="project" value="GO_Central"/>
</dbReference>
<dbReference type="eggNOG" id="KOG3595">
    <property type="taxonomic scope" value="Eukaryota"/>
</dbReference>
<dbReference type="RefSeq" id="XP_001742557.1">
    <property type="nucleotide sequence ID" value="XM_001742505.1"/>
</dbReference>
<name>A9UP14_MONBE</name>
<dbReference type="InterPro" id="IPR027417">
    <property type="entry name" value="P-loop_NTPase"/>
</dbReference>
<dbReference type="SUPFAM" id="SSF52540">
    <property type="entry name" value="P-loop containing nucleoside triphosphate hydrolases"/>
    <property type="match status" value="1"/>
</dbReference>
<feature type="domain" description="Dynein heavy chain linker" evidence="5">
    <location>
        <begin position="1738"/>
        <end position="1896"/>
    </location>
</feature>
<dbReference type="Gene3D" id="3.20.180.20">
    <property type="entry name" value="Dynein heavy chain, N-terminal domain 2"/>
    <property type="match status" value="1"/>
</dbReference>
<feature type="coiled-coil region" evidence="1">
    <location>
        <begin position="3655"/>
        <end position="3724"/>
    </location>
</feature>
<dbReference type="GO" id="GO:0097729">
    <property type="term" value="C:9+2 motile cilium"/>
    <property type="evidence" value="ECO:0000318"/>
    <property type="project" value="GO_Central"/>
</dbReference>
<dbReference type="Gene3D" id="1.20.140.100">
    <property type="entry name" value="Dynein heavy chain, N-terminal domain 2"/>
    <property type="match status" value="1"/>
</dbReference>
<dbReference type="Pfam" id="PF12775">
    <property type="entry name" value="AAA_7"/>
    <property type="match status" value="1"/>
</dbReference>
<dbReference type="PANTHER" id="PTHR10676:SF398">
    <property type="entry name" value="DYNEIN HEAVY CHAIN"/>
    <property type="match status" value="1"/>
</dbReference>
<evidence type="ECO:0000256" key="2">
    <source>
        <dbReference type="SAM" id="MobiDB-lite"/>
    </source>
</evidence>
<dbReference type="KEGG" id="mbr:MONBRDRAFT_35437"/>
<dbReference type="GeneID" id="5887348"/>
<proteinExistence type="predicted"/>
<feature type="region of interest" description="Disordered" evidence="2">
    <location>
        <begin position="4130"/>
        <end position="4178"/>
    </location>
</feature>
<dbReference type="EMBL" id="CH991543">
    <property type="protein sequence ID" value="EDQ92795.1"/>
    <property type="molecule type" value="Genomic_DNA"/>
</dbReference>
<dbReference type="Gene3D" id="1.10.287.2620">
    <property type="match status" value="1"/>
</dbReference>
<feature type="transmembrane region" description="Helical" evidence="3">
    <location>
        <begin position="2960"/>
        <end position="2982"/>
    </location>
</feature>
<gene>
    <name evidence="6" type="ORF">MONBRDRAFT_35437</name>
</gene>
<dbReference type="STRING" id="81824.A9UP14"/>
<evidence type="ECO:0000313" key="6">
    <source>
        <dbReference type="EMBL" id="EDQ92795.1"/>
    </source>
</evidence>
<feature type="transmembrane region" description="Helical" evidence="3">
    <location>
        <begin position="2989"/>
        <end position="3014"/>
    </location>
</feature>
<dbReference type="GO" id="GO:0060294">
    <property type="term" value="P:cilium movement involved in cell motility"/>
    <property type="evidence" value="ECO:0000318"/>
    <property type="project" value="GO_Central"/>
</dbReference>
<protein>
    <submittedName>
        <fullName evidence="6">Uncharacterized protein</fullName>
    </submittedName>
</protein>
<organism evidence="6 7">
    <name type="scientific">Monosiga brevicollis</name>
    <name type="common">Choanoflagellate</name>
    <dbReference type="NCBI Taxonomy" id="81824"/>
    <lineage>
        <taxon>Eukaryota</taxon>
        <taxon>Choanoflagellata</taxon>
        <taxon>Craspedida</taxon>
        <taxon>Salpingoecidae</taxon>
        <taxon>Monosiga</taxon>
    </lineage>
</organism>
<feature type="domain" description="Dynein heavy chain tail" evidence="4">
    <location>
        <begin position="480"/>
        <end position="840"/>
    </location>
</feature>
<dbReference type="InterPro" id="IPR026983">
    <property type="entry name" value="DHC"/>
</dbReference>
<accession>A9UP14</accession>
<reference evidence="6 7" key="1">
    <citation type="journal article" date="2008" name="Nature">
        <title>The genome of the choanoflagellate Monosiga brevicollis and the origin of metazoans.</title>
        <authorList>
            <consortium name="JGI Sequencing"/>
            <person name="King N."/>
            <person name="Westbrook M.J."/>
            <person name="Young S.L."/>
            <person name="Kuo A."/>
            <person name="Abedin M."/>
            <person name="Chapman J."/>
            <person name="Fairclough S."/>
            <person name="Hellsten U."/>
            <person name="Isogai Y."/>
            <person name="Letunic I."/>
            <person name="Marr M."/>
            <person name="Pincus D."/>
            <person name="Putnam N."/>
            <person name="Rokas A."/>
            <person name="Wright K.J."/>
            <person name="Zuzow R."/>
            <person name="Dirks W."/>
            <person name="Good M."/>
            <person name="Goodstein D."/>
            <person name="Lemons D."/>
            <person name="Li W."/>
            <person name="Lyons J.B."/>
            <person name="Morris A."/>
            <person name="Nichols S."/>
            <person name="Richter D.J."/>
            <person name="Salamov A."/>
            <person name="Bork P."/>
            <person name="Lim W.A."/>
            <person name="Manning G."/>
            <person name="Miller W.T."/>
            <person name="McGinnis W."/>
            <person name="Shapiro H."/>
            <person name="Tjian R."/>
            <person name="Grigoriev I.V."/>
            <person name="Rokhsar D."/>
        </authorList>
    </citation>
    <scope>NUCLEOTIDE SEQUENCE [LARGE SCALE GENOMIC DNA]</scope>
    <source>
        <strain evidence="7">MX1 / ATCC 50154</strain>
    </source>
</reference>
<feature type="coiled-coil region" evidence="1">
    <location>
        <begin position="1343"/>
        <end position="1403"/>
    </location>
</feature>
<sequence length="4965" mass="549379">MASDARFTWLDRRVGSSLSTYLTLSNSDERQINAVLEFFNRIDLRALFVWLSKDNGPQTLLADAEPPHLHHSGKIVVFRKRHTAGTLTAANIAVDTITCEYRNSAWDEVVDLSEQIYVPWLAMAIQQHANDPAHPRVISLRKAFDNYQKFLATLQVTHGQVLDDVVLPLPISLEHVFLQTQADSKGTSTTHLSKRDAVPVMGRDRLHALEGIVVVWSRVIRSTLRAGRQTLVTEPNTGPLAEVQALKKHADSLQSLVHQLVHKPIVGQLLDVLIDVASPMAYSFAALETELRQALVTTRLNLRMLQACQPFFEALEEGDLTAVNRSLRPLLHCLTLLWRHSERYRQPSRLQAVLRAICNKLIRRCQAHVATAQGSEFTPRITRRLRDALRTCALMRGSYLDARQAALARPTQPDDLVVVSDRELAEPRATPAGLAEQNTLTTDDDAQTRRMRRGEVHKMLVPNADREHERQRQQDEITQAATAAWPDRTHETFARLNAFMERCNDVLDIAEAAIQLDTLRDLQLGGPRGSTLSDGLHELHMNHVPIIEAFKQLNLDVLDIDNEADKFQKGFFALQLGFKDIEQQVVAILRLGFQSCYTLTDRLKLTTMVDNLMQRHPIARGLEAHVAKVMDDTLEELRACEAGLDAIDNGPEHRVPTLHQTFQSDDSLAAFDGVMAHRRRVFALQALLPSHTLGEVKQEIKSTIRRLLARTSTELAAIQGRWIKAHEAQADPTANAFRRPLLLELPPSAGILAPRFVVNLTESELHFLHELQGAMARSWNLPSALEELQPIAQDLIQTHTMLQRALVTYHRVAAEISDYQRDILRDALPRAVAILREGCVQRIFLSADVPDFLQTLRIQVVKTFEPALDLIQRAQGDIENRIAQWKAHCTVRSILVPTSPAPPFRELQAHLDEFLSRTQAMLLRDSNAIGRLLEEIHQACFVSRSSPDWTRYLTTINDRVQEGLQACTLQLLNELMSTVCKVSSPKQTRSRHRVSFQADQLGEGSRLMRADSSLGVTGAWAEPAPALMRIEVLLVHDGIVHSPALRESDAGQQYLPLIAACQGWFDSFLEAAIALAALAAFEPFRCLYNLDPGAIFHDFLSSRDAILRNEGMRQLAEKVDVPMIESRNTSRKFGSNLFGRRHDLATLSEGQQEAEAPSSRPGKLSRYGSESQLNMRVPTLEEIATCLRVFSAAAEQLHATSDSIDCGFFSLDLLPLLSTLRARASNWRFTFGRFVLDKAERTIVRLSNHLSLAHAGTVDLQHNLDVSFMSILSFFHEVAARQDEIEGKLGPLHRSLEMLREHDLHISTELAEIYRTLRPRLNAILKVLDELKLALAPRFAREGQRIKEQLAQFEEKLHAAYNNLLSCSAFSRHTNTDEARELIAEHSSHVEQLEAEARELTQLQKLTGYSIVDFDRLHAVEEHLIHLDEVTGLRDFVARELDPYLDMAWTQVDLSEFRQTVEAKQALIDELPAPARSWDVTQGVAETLQALQSAIPALESLNSDHLRSRHWKRLFQETGNEDIHDDAVVRSWPLRQLVAWLPADRHDLVNTVVQTAHDDLKSEVTLKSYDERWMTCVFRMRTWTAGVRHAGEATSLALKPEDVGANAAASGALSHTSAIYLVEGLNDVFNMIKEHQQLLTGLSQDAGSRVLRGEISDTQSKLRNIETVVLELSGVQRLWLQLLEVFSTEPSDQQGAGAVSSVAQLMARRKTRGSVASHRHSSQGSNFSWGEKKSVLISELPKEAALLLKVHNDLRALLFSVSRDPAVLSFCLRPGISQLLQNYHKSLLTVASGVMAHLDSRRDTFGRFFFLSRADLLQVHCEAGHPELINKSIHKLYPEIGRLLLEYQGRTAEIRAVYSTLGERWDLDVPVPILGSAARILASLDRSMRVSLRHQLFSLLEDGVEELSALDREGRVRTDFTMNWINDRAAQVVFVFLVLQASQEEEQALTGHYTVDAVRAARDRQLQEVATLLSGATSKADEHKLYNIMVALTYLRSRLECFPGQERANATYVENRLRYLVSADEIHLASGPLREVYAHIMQDIDTIQLLNLETEADAVRLLWTNQLGAFPLLLNTPDQDAQRLVQLTALLTGRAHVKLLAHADAERQQFAHALAGLTRYPAAVFVKHMDQLSANLMPDVAALLDATTRAMQSKQKSFELLDSTVQLDGMPLLVTSMASTHVPALLRASCRPLSPVDGHAGASDWPLLLRAHVVIGGAQHAGLRLALVELRRLLSSMESRNTEHALRRMFELFNAARLTALTHGAWRSESGEQAKELMLHCFWFTHGRSLTRAEDRAVLRAAVQHYGVSLGAPDGMDCDASSINGRALEADIKALADVFQLDLQASHFLSAVRQYENRDRTSLTPHSLDLRHLALLLDLHPVAHVRANSARDGLALVEQLRAALQGLHLHTQVQVVLPSAFAGNGFAGETLDQSLWASLLTHRFSDSADAQERDPTAEPEEELAHLQIVVLLGVLSPAMRDSLYQVKTQRRIVLPCGSSARLDECARVIWLDYEPSVTGDELPDLALLGSRVYCRRSQVLRDLEALVASDGVVGVNLEELANIAAEFCDTFSALRTTVPNALNVTSVLETWRDLSTSLFGVVQDELGSDLGSHIAYECLGVALVWATILCIDRECEENWEPLAQADRFLRSRLAQFDVRFVPEVPIWQQRPGSAAGITTFAHMTTEPIITTRKAIAEHDQDEVLVATPEVEAIRFVAALCLRAGRNVGLSGPSGSAKSRILETLSDMLTDMTGAERAAVHLSCTRRLTGQAVWQNIRRHFDMGSGLEYGPASRKAGVLVVLDDVQDLASPTCDVMQVLHQLAVVRMVFDSESFRSGLGRQLRGLVLAFATTTDPLALNTQLKLDSNLAQNCLVLSLTTPRVDIMQNVMQATIKRHLLQPDGYTQVSMRASQSGMPSAEPSVAWASPLAQCTCHVHEAILGGFGVAPHRLLYRCAAHKRPFALHCALLLHVTLLLLTVFLLCFRFTPHDVMSVAAGLCCALSPLASEVAAVRVWAALMTAVYGLRMAVTIDQHRFQELLRRAVKQTFARALLDEASAVWLKENVFYSENLATSGTVAGVNGIVAAHDADGGKAAQILRGLMENEVKECAQRYSAFHLHLAQSHLHHMCHMLSSSVARLPRTDFWLFGHECVNAMRLHAHIAGRRLCVAEGLDAGDGGRRFQMHFVELLMLSATRDERITFAVDSNQASIEVLDVIASFVTGKDVSDLLSTDNLVAVSTLVQPRVVALGMVPTQRNIMLWFHENARRNLQVCLFTSDDGVRRLDATQHVLRSHPRLVQHINIVNWTSANLKDWTFQASQVLGTGGLAEAEVAVKATLFGRCHQAAWETAQSLPGSHYLDPALKPALDDAAHWFLRFDELLSAYYSARLARLEHGVQMTINAEAHLSELRAQHERLEGLLKERDNVGLRLLAQLGRDVSAQRKLQQAVLRKEREIAELEEKVAPLLVEYEEAMSVTRGHVEALRALVDQIGQDQLREVQAMNRPPDAVESVFAALLLLLLRGSNDTPLSDSELVWRTGGRRLCADAEKLRLQLHACEVAKISEARLNEIQELLEDAEVVKMLAAGPGTSSPETKREVTTPGRIASPRDSRHIPACVHVLARWAKGALILHRQLNNHTRAKEIQINGLRRLMHDKTEDLRSLRQSNGSLEKRVATLRANVVTSTRQRNDDATALAQLGDQLEQAQNFLRSLELEKQEWKAAIEHIRSVQVRHTGDCLVASLARSYLPCFPEAARTPLLATWLDILAGNSLSVSHVPATSGAPLEEILQGLFPLMARAEDKLAADIFCDTSALFVNRAAITCSTHWSLALDPDHMTQHHVMSMYAASGGARAVDMRIGATSWERLETELDEALACSSVVLCTHAPARPSPEFVQWLRRAYQRSRSGHLSFELDDAGHVASIHGGAATASMAGASTQAVSMVAPGAGHASADLANTSGHGHLPNGNAAANLVVMGPALDQGAWFAELGTVLRLVNYDNLSEPSLQAVLGSLLMARSYSNAHHFVNQTLSQLQQLKRAIASASLNLVDTFTGLAADATRVAETVELKADYVRQLAERKRDMSRVRVWQTACRQQMRPLAILVHLCDRIRGLNNASFVRSQDLVEHYLRQLAKASVRLGSSRQRGRPSHSHLTASSGDGLVGGGASQNGSSATPRMSTPGTEAGSTGLWPAVREIVEQLCATVPDAQRAAIAQAAMLMLLPVTNVLGRGLLQEQELDLGFDRPLTPDVLLEAPMNLESNAPLNPSDNASIASMSESESKLTVQAEVNGQDSTLVPALWSGMTALGDVGAPRPPELEFALGGFEQLTASPAVPPVPWLNGMQVQGDASSWQAWISQPETSECPLPESLARTPLEREWASLLLKICLDGTRATALLSAFLEWIVEKKLMPKLISSEQTPDMSTFADNHPRLLVIAQHEPHWPENERIVVETEMGIAIQQVLRCGSLDVGDLQRALRQCAATGSPLLIEHLHLQPGLVPILLRFLRQQNAPTQPSPTRRTSRPLSRASRTSRPSTADADGFLADPRLAEHGSRLGPFGVVATVDPDSDLFRHSAMADSVVVRLDREHASIGKRLARFIGHHASVFDQADDMAVRVRVIQLCLLHAASLLQSQGRAYGRVDHRDFIRLAAHRLVSESTAPRIRAVLEQQPPGTAGLICVLEDDVLLNTLLQEVTVSGLDATPVQLAMLGAVATDGLLKPGHEDEALDRHRARKVVEEIQGALHRMSTSLSSFRARSELYLCRREEERAALALLAISADCTKLGAVLARSLHLSTDAQQLATDLVHEHVPERWHLAPRLDLRCDPVTYVRALIEVVDHPLHVTETLPARHVLSAPRLVGQLYANHLLGEAPGKETNTDENTTLLRLTGVELEVLPGVEVKPPMPLSLMQTALKRGRPVEGVCAVPVILCHAGKDQQRPTIALPFLNKLGWECAVVRYPVVDDAQGLALLVHQAHFVAL</sequence>
<evidence type="ECO:0000259" key="4">
    <source>
        <dbReference type="Pfam" id="PF08385"/>
    </source>
</evidence>
<dbReference type="InterPro" id="IPR013594">
    <property type="entry name" value="Dynein_heavy_tail"/>
</dbReference>
<dbReference type="GO" id="GO:0045505">
    <property type="term" value="F:dynein intermediate chain binding"/>
    <property type="evidence" value="ECO:0000318"/>
    <property type="project" value="GO_Central"/>
</dbReference>
<keyword evidence="3" id="KW-1133">Transmembrane helix</keyword>
<evidence type="ECO:0000259" key="5">
    <source>
        <dbReference type="Pfam" id="PF08393"/>
    </source>
</evidence>
<dbReference type="GO" id="GO:0030286">
    <property type="term" value="C:dynein complex"/>
    <property type="evidence" value="ECO:0000318"/>
    <property type="project" value="GO_Central"/>
</dbReference>
<feature type="compositionally biased region" description="Low complexity" evidence="2">
    <location>
        <begin position="4499"/>
        <end position="4525"/>
    </location>
</feature>
<dbReference type="InterPro" id="IPR042228">
    <property type="entry name" value="Dynein_linker_3"/>
</dbReference>
<keyword evidence="1" id="KW-0175">Coiled coil</keyword>
<dbReference type="InterPro" id="IPR013602">
    <property type="entry name" value="Dynein_heavy_linker"/>
</dbReference>
<dbReference type="Pfam" id="PF08385">
    <property type="entry name" value="DHC_N1"/>
    <property type="match status" value="2"/>
</dbReference>
<feature type="domain" description="Dynein heavy chain linker" evidence="5">
    <location>
        <begin position="1419"/>
        <end position="1689"/>
    </location>
</feature>
<keyword evidence="7" id="KW-1185">Reference proteome</keyword>
<evidence type="ECO:0000313" key="7">
    <source>
        <dbReference type="Proteomes" id="UP000001357"/>
    </source>
</evidence>
<dbReference type="GO" id="GO:0051959">
    <property type="term" value="F:dynein light intermediate chain binding"/>
    <property type="evidence" value="ECO:0000318"/>
    <property type="project" value="GO_Central"/>
</dbReference>
<feature type="region of interest" description="Disordered" evidence="2">
    <location>
        <begin position="3581"/>
        <end position="3603"/>
    </location>
</feature>
<feature type="region of interest" description="Disordered" evidence="2">
    <location>
        <begin position="1148"/>
        <end position="1167"/>
    </location>
</feature>
<evidence type="ECO:0000256" key="1">
    <source>
        <dbReference type="SAM" id="Coils"/>
    </source>
</evidence>
<dbReference type="Gene3D" id="1.20.920.20">
    <property type="match status" value="1"/>
</dbReference>
<keyword evidence="3" id="KW-0472">Membrane</keyword>